<dbReference type="WBParaSite" id="nRc.2.0.1.t08686-RA">
    <property type="protein sequence ID" value="nRc.2.0.1.t08686-RA"/>
    <property type="gene ID" value="nRc.2.0.1.g08686"/>
</dbReference>
<proteinExistence type="predicted"/>
<accession>A0A915I4K3</accession>
<dbReference type="Proteomes" id="UP000887565">
    <property type="component" value="Unplaced"/>
</dbReference>
<organism evidence="1 2">
    <name type="scientific">Romanomermis culicivorax</name>
    <name type="common">Nematode worm</name>
    <dbReference type="NCBI Taxonomy" id="13658"/>
    <lineage>
        <taxon>Eukaryota</taxon>
        <taxon>Metazoa</taxon>
        <taxon>Ecdysozoa</taxon>
        <taxon>Nematoda</taxon>
        <taxon>Enoplea</taxon>
        <taxon>Dorylaimia</taxon>
        <taxon>Mermithida</taxon>
        <taxon>Mermithoidea</taxon>
        <taxon>Mermithidae</taxon>
        <taxon>Romanomermis</taxon>
    </lineage>
</organism>
<evidence type="ECO:0000313" key="1">
    <source>
        <dbReference type="Proteomes" id="UP000887565"/>
    </source>
</evidence>
<evidence type="ECO:0000313" key="2">
    <source>
        <dbReference type="WBParaSite" id="nRc.2.0.1.t08686-RA"/>
    </source>
</evidence>
<protein>
    <submittedName>
        <fullName evidence="2">LAGLIDADG homing endonuclease</fullName>
    </submittedName>
</protein>
<name>A0A915I4K3_ROMCU</name>
<keyword evidence="1" id="KW-1185">Reference proteome</keyword>
<dbReference type="AlphaFoldDB" id="A0A915I4K3"/>
<sequence>MYGSEAIQYLESNRRLNRRALDTTTVGCGINNATATFFYKIKFGRYEKWFREKVGIEVAFTENPYKVFSTFINALISKEYDFDE</sequence>
<reference evidence="2" key="1">
    <citation type="submission" date="2022-11" db="UniProtKB">
        <authorList>
            <consortium name="WormBaseParasite"/>
        </authorList>
    </citation>
    <scope>IDENTIFICATION</scope>
</reference>